<dbReference type="EMBL" id="GECU01033013">
    <property type="protein sequence ID" value="JAS74693.1"/>
    <property type="molecule type" value="Transcribed_RNA"/>
</dbReference>
<dbReference type="AlphaFoldDB" id="A0A1B6HJ07"/>
<feature type="domain" description="Endonuclease/exonuclease/phosphatase" evidence="1">
    <location>
        <begin position="133"/>
        <end position="240"/>
    </location>
</feature>
<dbReference type="PANTHER" id="PTHR33776">
    <property type="entry name" value="ENDO/EXONUCLEASE/PHOSPHATASE DOMAIN-CONTAINING PROTEIN"/>
    <property type="match status" value="1"/>
</dbReference>
<reference evidence="2" key="1">
    <citation type="submission" date="2015-11" db="EMBL/GenBank/DDBJ databases">
        <title>De novo transcriptome assembly of four potential Pierce s Disease insect vectors from Arizona vineyards.</title>
        <authorList>
            <person name="Tassone E.E."/>
        </authorList>
    </citation>
    <scope>NUCLEOTIDE SEQUENCE</scope>
</reference>
<dbReference type="GO" id="GO:0003824">
    <property type="term" value="F:catalytic activity"/>
    <property type="evidence" value="ECO:0007669"/>
    <property type="project" value="InterPro"/>
</dbReference>
<feature type="non-terminal residue" evidence="2">
    <location>
        <position position="1"/>
    </location>
</feature>
<organism evidence="2">
    <name type="scientific">Homalodisca liturata</name>
    <dbReference type="NCBI Taxonomy" id="320908"/>
    <lineage>
        <taxon>Eukaryota</taxon>
        <taxon>Metazoa</taxon>
        <taxon>Ecdysozoa</taxon>
        <taxon>Arthropoda</taxon>
        <taxon>Hexapoda</taxon>
        <taxon>Insecta</taxon>
        <taxon>Pterygota</taxon>
        <taxon>Neoptera</taxon>
        <taxon>Paraneoptera</taxon>
        <taxon>Hemiptera</taxon>
        <taxon>Auchenorrhyncha</taxon>
        <taxon>Membracoidea</taxon>
        <taxon>Cicadellidae</taxon>
        <taxon>Cicadellinae</taxon>
        <taxon>Proconiini</taxon>
        <taxon>Homalodisca</taxon>
    </lineage>
</organism>
<proteinExistence type="predicted"/>
<dbReference type="Pfam" id="PF14529">
    <property type="entry name" value="Exo_endo_phos_2"/>
    <property type="match status" value="1"/>
</dbReference>
<feature type="non-terminal residue" evidence="2">
    <location>
        <position position="242"/>
    </location>
</feature>
<evidence type="ECO:0000259" key="1">
    <source>
        <dbReference type="Pfam" id="PF14529"/>
    </source>
</evidence>
<dbReference type="PANTHER" id="PTHR33776:SF3">
    <property type="entry name" value="PHD-TYPE DOMAIN-CONTAINING PROTEIN"/>
    <property type="match status" value="1"/>
</dbReference>
<sequence length="242" mass="27473">EAKAQNLNCCCKTMDRKENLKKGSKFVIYHQNIDRVRNKIDTLNHFLHFSKPDILVLTEHGLSADLLKNVRLISYVLIAEYSRELHQKGGVAIFKRVNLDNEVESVNLDSKSIELVCEMTAVKININKKNHVYMLGVYRPPRSPQDHALELLNSSLEELPINNSAICIVGDLNIDWLSTLMERENNKLNNLLSEYNLTRCLLPATRITPTSATSIDVFCTNLAPHSFNFEIIENGLSDHTGQ</sequence>
<dbReference type="SUPFAM" id="SSF56219">
    <property type="entry name" value="DNase I-like"/>
    <property type="match status" value="1"/>
</dbReference>
<accession>A0A1B6HJ07</accession>
<dbReference type="Gene3D" id="3.60.10.10">
    <property type="entry name" value="Endonuclease/exonuclease/phosphatase"/>
    <property type="match status" value="1"/>
</dbReference>
<name>A0A1B6HJ07_9HEMI</name>
<evidence type="ECO:0000313" key="2">
    <source>
        <dbReference type="EMBL" id="JAS74693.1"/>
    </source>
</evidence>
<dbReference type="InterPro" id="IPR005135">
    <property type="entry name" value="Endo/exonuclease/phosphatase"/>
</dbReference>
<protein>
    <recommendedName>
        <fullName evidence="1">Endonuclease/exonuclease/phosphatase domain-containing protein</fullName>
    </recommendedName>
</protein>
<gene>
    <name evidence="2" type="ORF">g.14782</name>
</gene>
<dbReference type="InterPro" id="IPR036691">
    <property type="entry name" value="Endo/exonu/phosph_ase_sf"/>
</dbReference>